<dbReference type="PROSITE" id="PS50112">
    <property type="entry name" value="PAS"/>
    <property type="match status" value="2"/>
</dbReference>
<dbReference type="InterPro" id="IPR003594">
    <property type="entry name" value="HATPase_dom"/>
</dbReference>
<dbReference type="RefSeq" id="WP_210789727.1">
    <property type="nucleotide sequence ID" value="NZ_JAGPXB010000007.1"/>
</dbReference>
<evidence type="ECO:0000313" key="11">
    <source>
        <dbReference type="EMBL" id="MBQ0908828.1"/>
    </source>
</evidence>
<evidence type="ECO:0000256" key="1">
    <source>
        <dbReference type="ARBA" id="ARBA00000085"/>
    </source>
</evidence>
<dbReference type="PANTHER" id="PTHR43304:SF1">
    <property type="entry name" value="PAC DOMAIN-CONTAINING PROTEIN"/>
    <property type="match status" value="1"/>
</dbReference>
<dbReference type="SUPFAM" id="SSF55785">
    <property type="entry name" value="PYP-like sensor domain (PAS domain)"/>
    <property type="match status" value="3"/>
</dbReference>
<gene>
    <name evidence="11" type="ORF">KBJ98_08950</name>
</gene>
<dbReference type="InterPro" id="IPR000014">
    <property type="entry name" value="PAS"/>
</dbReference>
<keyword evidence="4" id="KW-0808">Transferase</keyword>
<dbReference type="SMART" id="SM00091">
    <property type="entry name" value="PAS"/>
    <property type="match status" value="2"/>
</dbReference>
<evidence type="ECO:0000256" key="4">
    <source>
        <dbReference type="ARBA" id="ARBA00022679"/>
    </source>
</evidence>
<dbReference type="Pfam" id="PF08447">
    <property type="entry name" value="PAS_3"/>
    <property type="match status" value="1"/>
</dbReference>
<evidence type="ECO:0000256" key="2">
    <source>
        <dbReference type="ARBA" id="ARBA00012438"/>
    </source>
</evidence>
<evidence type="ECO:0000259" key="9">
    <source>
        <dbReference type="PROSITE" id="PS50113"/>
    </source>
</evidence>
<dbReference type="Proteomes" id="UP000679008">
    <property type="component" value="Unassembled WGS sequence"/>
</dbReference>
<evidence type="ECO:0000256" key="3">
    <source>
        <dbReference type="ARBA" id="ARBA00022553"/>
    </source>
</evidence>
<feature type="domain" description="PAC" evidence="9">
    <location>
        <begin position="669"/>
        <end position="720"/>
    </location>
</feature>
<dbReference type="Gene3D" id="3.30.450.20">
    <property type="entry name" value="PAS domain"/>
    <property type="match status" value="3"/>
</dbReference>
<evidence type="ECO:0000259" key="10">
    <source>
        <dbReference type="PROSITE" id="PS50839"/>
    </source>
</evidence>
<dbReference type="SUPFAM" id="SSF55874">
    <property type="entry name" value="ATPase domain of HSP90 chaperone/DNA topoisomerase II/histidine kinase"/>
    <property type="match status" value="1"/>
</dbReference>
<keyword evidence="3" id="KW-0597">Phosphoprotein</keyword>
<reference evidence="11 12" key="1">
    <citation type="submission" date="2021-04" db="EMBL/GenBank/DDBJ databases">
        <title>Description of novel Flavobacterium sp. F-328.</title>
        <authorList>
            <person name="Saticioglu I.B."/>
        </authorList>
    </citation>
    <scope>NUCLEOTIDE SEQUENCE [LARGE SCALE GENOMIC DNA]</scope>
    <source>
        <strain evidence="11 12">F-328</strain>
    </source>
</reference>
<dbReference type="InterPro" id="IPR006189">
    <property type="entry name" value="CHASE_dom"/>
</dbReference>
<keyword evidence="6" id="KW-1133">Transmembrane helix</keyword>
<dbReference type="PROSITE" id="PS50109">
    <property type="entry name" value="HIS_KIN"/>
    <property type="match status" value="1"/>
</dbReference>
<dbReference type="SMART" id="SM00387">
    <property type="entry name" value="HATPase_c"/>
    <property type="match status" value="1"/>
</dbReference>
<dbReference type="PANTHER" id="PTHR43304">
    <property type="entry name" value="PHYTOCHROME-LIKE PROTEIN CPH1"/>
    <property type="match status" value="1"/>
</dbReference>
<dbReference type="SMART" id="SM01079">
    <property type="entry name" value="CHASE"/>
    <property type="match status" value="1"/>
</dbReference>
<keyword evidence="6" id="KW-0472">Membrane</keyword>
<comment type="caution">
    <text evidence="11">The sequence shown here is derived from an EMBL/GenBank/DDBJ whole genome shotgun (WGS) entry which is preliminary data.</text>
</comment>
<feature type="domain" description="Histidine kinase" evidence="7">
    <location>
        <begin position="738"/>
        <end position="948"/>
    </location>
</feature>
<dbReference type="InterPro" id="IPR036890">
    <property type="entry name" value="HATPase_C_sf"/>
</dbReference>
<feature type="domain" description="PAS" evidence="8">
    <location>
        <begin position="593"/>
        <end position="667"/>
    </location>
</feature>
<dbReference type="Gene3D" id="3.30.565.10">
    <property type="entry name" value="Histidine kinase-like ATPase, C-terminal domain"/>
    <property type="match status" value="1"/>
</dbReference>
<dbReference type="PROSITE" id="PS50113">
    <property type="entry name" value="PAC"/>
    <property type="match status" value="2"/>
</dbReference>
<keyword evidence="6" id="KW-0812">Transmembrane</keyword>
<evidence type="ECO:0000256" key="5">
    <source>
        <dbReference type="ARBA" id="ARBA00022777"/>
    </source>
</evidence>
<comment type="catalytic activity">
    <reaction evidence="1">
        <text>ATP + protein L-histidine = ADP + protein N-phospho-L-histidine.</text>
        <dbReference type="EC" id="2.7.13.3"/>
    </reaction>
</comment>
<protein>
    <recommendedName>
        <fullName evidence="2">histidine kinase</fullName>
        <ecNumber evidence="2">2.7.13.3</ecNumber>
    </recommendedName>
</protein>
<proteinExistence type="predicted"/>
<dbReference type="EMBL" id="JAGPXB010000007">
    <property type="protein sequence ID" value="MBQ0908828.1"/>
    <property type="molecule type" value="Genomic_DNA"/>
</dbReference>
<dbReference type="InterPro" id="IPR000700">
    <property type="entry name" value="PAS-assoc_C"/>
</dbReference>
<dbReference type="Pfam" id="PF02518">
    <property type="entry name" value="HATPase_c"/>
    <property type="match status" value="1"/>
</dbReference>
<dbReference type="InterPro" id="IPR005467">
    <property type="entry name" value="His_kinase_dom"/>
</dbReference>
<feature type="transmembrane region" description="Helical" evidence="6">
    <location>
        <begin position="261"/>
        <end position="280"/>
    </location>
</feature>
<evidence type="ECO:0000256" key="6">
    <source>
        <dbReference type="SAM" id="Phobius"/>
    </source>
</evidence>
<accession>A0ABS5D467</accession>
<name>A0ABS5D467_9FLAO</name>
<dbReference type="InterPro" id="IPR013655">
    <property type="entry name" value="PAS_fold_3"/>
</dbReference>
<dbReference type="EC" id="2.7.13.3" evidence="2"/>
<dbReference type="InterPro" id="IPR052162">
    <property type="entry name" value="Sensor_kinase/Photoreceptor"/>
</dbReference>
<evidence type="ECO:0000259" key="7">
    <source>
        <dbReference type="PROSITE" id="PS50109"/>
    </source>
</evidence>
<dbReference type="NCBIfam" id="TIGR00229">
    <property type="entry name" value="sensory_box"/>
    <property type="match status" value="2"/>
</dbReference>
<evidence type="ECO:0000259" key="8">
    <source>
        <dbReference type="PROSITE" id="PS50112"/>
    </source>
</evidence>
<organism evidence="11 12">
    <name type="scientific">Flavobacterium erciyesense</name>
    <dbReference type="NCBI Taxonomy" id="2825842"/>
    <lineage>
        <taxon>Bacteria</taxon>
        <taxon>Pseudomonadati</taxon>
        <taxon>Bacteroidota</taxon>
        <taxon>Flavobacteriia</taxon>
        <taxon>Flavobacteriales</taxon>
        <taxon>Flavobacteriaceae</taxon>
        <taxon>Flavobacterium</taxon>
    </lineage>
</organism>
<dbReference type="InterPro" id="IPR004358">
    <property type="entry name" value="Sig_transdc_His_kin-like_C"/>
</dbReference>
<evidence type="ECO:0000313" key="12">
    <source>
        <dbReference type="Proteomes" id="UP000679008"/>
    </source>
</evidence>
<feature type="domain" description="CHASE" evidence="10">
    <location>
        <begin position="111"/>
        <end position="248"/>
    </location>
</feature>
<sequence>MNFDKKHNKLITWFLERPVSTSLLTFLLLTVLAAYVVHQQYQLLKEHDQKEMNNILQVVHQNIEQSLKNYTTTTLTLALSIDDEGIPKDFEYVSRRLIESNKSIFAVQLVPNGVIKYLYPLEKNKAALNVNILTDPYLKNEALRSIANRKIYFAGPLKLRQGGLGIVGRFPIFYKNKFWGFSAVVIKLDTFLDVSGIKNIDNSKYYFQFSKFDTTLKKEVFYLPNANDDFSKHYNISTRISDGDWKLYLISKNKNSLYSQILIPGIIGVILAAMLSFLLYRLLHLPRELRSLVTMQATKLLDSEIKFRSIFDQAALGIAHVDANSGNFIEINNQFCSILGYSQQEMKEKNFQNITHPEDLALDLHMLEKLMNGQINEYAVEKRYFTKSGTIVWMHLTVSPLLRKEKKLNSVISIVEDISQKKEAEFLIKKNETRFKSLFDDSPLPLREEDFSAIKHYLKENNLYKKNKTLLVEFFKNNQDVVNTCYSLIKMININKACLKLYKVKTKEELTLHQAALQNTYSHQHFIESLIAISQGKKQFAIDTQMRNAEGELRDINLRWNVIKGNKKSFERVIVSSEDITERLISDKIILETKQKVESLINTIDGIVWECDASTLTFNFVSQKVEDILGYTPEEWLSKPSFWQEHIYQEDIDWVQEYCQTKTLQREDHDFEYRMIAKDGTVVWLRDIVNIIYENGKAVSLRGIMIDITKTKQAQDELNNSFTIVSEQNKRLLNFSYIVSHNLRSHTSNIASVIALIESSESEKERQEMMELLKSASDSLNETMLHLNEVINIRNNIGLISETVNLKEYVGRAATILSDEISTQNVIFQNQIPDNVLIKYNPAYLESILFNLISNSIRYRDHSRQPLIAVSLHEENKKKVIQITDNGIGIDLVKNADKIFGMYKTFTSHADARGIGLFITKNQIDAMGGNITVESEPNIGTTFKIYIK</sequence>
<dbReference type="InterPro" id="IPR035965">
    <property type="entry name" value="PAS-like_dom_sf"/>
</dbReference>
<dbReference type="PRINTS" id="PR00344">
    <property type="entry name" value="BCTRLSENSOR"/>
</dbReference>
<dbReference type="PROSITE" id="PS50839">
    <property type="entry name" value="CHASE"/>
    <property type="match status" value="1"/>
</dbReference>
<dbReference type="Pfam" id="PF03924">
    <property type="entry name" value="CHASE"/>
    <property type="match status" value="1"/>
</dbReference>
<feature type="domain" description="PAS" evidence="8">
    <location>
        <begin position="303"/>
        <end position="374"/>
    </location>
</feature>
<dbReference type="InterPro" id="IPR001610">
    <property type="entry name" value="PAC"/>
</dbReference>
<dbReference type="Pfam" id="PF13426">
    <property type="entry name" value="PAS_9"/>
    <property type="match status" value="2"/>
</dbReference>
<keyword evidence="12" id="KW-1185">Reference proteome</keyword>
<dbReference type="CDD" id="cd00130">
    <property type="entry name" value="PAS"/>
    <property type="match status" value="2"/>
</dbReference>
<dbReference type="SMART" id="SM00086">
    <property type="entry name" value="PAC"/>
    <property type="match status" value="3"/>
</dbReference>
<keyword evidence="5" id="KW-0418">Kinase</keyword>
<feature type="domain" description="PAC" evidence="9">
    <location>
        <begin position="378"/>
        <end position="430"/>
    </location>
</feature>